<evidence type="ECO:0000256" key="8">
    <source>
        <dbReference type="SAM" id="MobiDB-lite"/>
    </source>
</evidence>
<proteinExistence type="inferred from homology"/>
<keyword evidence="7" id="KW-0539">Nucleus</keyword>
<keyword evidence="5" id="KW-0159">Chromosome partition</keyword>
<keyword evidence="6" id="KW-0206">Cytoskeleton</keyword>
<dbReference type="Proteomes" id="UP000320762">
    <property type="component" value="Unassembled WGS sequence"/>
</dbReference>
<comment type="subcellular location">
    <subcellularLocation>
        <location evidence="2">Cytoplasm</location>
        <location evidence="2">Cytoskeleton</location>
        <location evidence="2">Spindle</location>
    </subcellularLocation>
    <subcellularLocation>
        <location evidence="1">Nucleus</location>
    </subcellularLocation>
</comment>
<evidence type="ECO:0000256" key="1">
    <source>
        <dbReference type="ARBA" id="ARBA00004123"/>
    </source>
</evidence>
<evidence type="ECO:0000256" key="2">
    <source>
        <dbReference type="ARBA" id="ARBA00004186"/>
    </source>
</evidence>
<dbReference type="STRING" id="97359.A0A550CNC1"/>
<feature type="region of interest" description="Disordered" evidence="8">
    <location>
        <begin position="1"/>
        <end position="36"/>
    </location>
</feature>
<dbReference type="InterPro" id="IPR005635">
    <property type="entry name" value="Inner_centromere_prot_ARK-bd"/>
</dbReference>
<evidence type="ECO:0000256" key="3">
    <source>
        <dbReference type="ARBA" id="ARBA00010042"/>
    </source>
</evidence>
<dbReference type="Gene3D" id="6.10.250.2990">
    <property type="match status" value="1"/>
</dbReference>
<keyword evidence="4" id="KW-0963">Cytoplasm</keyword>
<sequence length="114" mass="13217">MQAAKAAAEPNLGPTENIELPDINSEYSDSDDEDRKTYDVADWAQSPDLARMLRVQSTINPDEIFGDIRPLRMEEIFRTRQSRFRARTSSANWTGSDRLTVEEQQEYARRMGYR</sequence>
<dbReference type="AlphaFoldDB" id="A0A550CNC1"/>
<name>A0A550CNC1_9AGAR</name>
<organism evidence="10 11">
    <name type="scientific">Schizophyllum amplum</name>
    <dbReference type="NCBI Taxonomy" id="97359"/>
    <lineage>
        <taxon>Eukaryota</taxon>
        <taxon>Fungi</taxon>
        <taxon>Dikarya</taxon>
        <taxon>Basidiomycota</taxon>
        <taxon>Agaricomycotina</taxon>
        <taxon>Agaricomycetes</taxon>
        <taxon>Agaricomycetidae</taxon>
        <taxon>Agaricales</taxon>
        <taxon>Schizophyllaceae</taxon>
        <taxon>Schizophyllum</taxon>
    </lineage>
</organism>
<gene>
    <name evidence="10" type="ORF">BD626DRAFT_398445</name>
</gene>
<dbReference type="GO" id="GO:0007059">
    <property type="term" value="P:chromosome segregation"/>
    <property type="evidence" value="ECO:0007669"/>
    <property type="project" value="UniProtKB-KW"/>
</dbReference>
<evidence type="ECO:0000259" key="9">
    <source>
        <dbReference type="Pfam" id="PF03941"/>
    </source>
</evidence>
<evidence type="ECO:0000256" key="4">
    <source>
        <dbReference type="ARBA" id="ARBA00022490"/>
    </source>
</evidence>
<evidence type="ECO:0000256" key="6">
    <source>
        <dbReference type="ARBA" id="ARBA00023212"/>
    </source>
</evidence>
<comment type="similarity">
    <text evidence="3">Belongs to the INCENP family.</text>
</comment>
<reference evidence="10 11" key="1">
    <citation type="journal article" date="2019" name="New Phytol.">
        <title>Comparative genomics reveals unique wood-decay strategies and fruiting body development in the Schizophyllaceae.</title>
        <authorList>
            <person name="Almasi E."/>
            <person name="Sahu N."/>
            <person name="Krizsan K."/>
            <person name="Balint B."/>
            <person name="Kovacs G.M."/>
            <person name="Kiss B."/>
            <person name="Cseklye J."/>
            <person name="Drula E."/>
            <person name="Henrissat B."/>
            <person name="Nagy I."/>
            <person name="Chovatia M."/>
            <person name="Adam C."/>
            <person name="LaButti K."/>
            <person name="Lipzen A."/>
            <person name="Riley R."/>
            <person name="Grigoriev I.V."/>
            <person name="Nagy L.G."/>
        </authorList>
    </citation>
    <scope>NUCLEOTIDE SEQUENCE [LARGE SCALE GENOMIC DNA]</scope>
    <source>
        <strain evidence="10 11">NL-1724</strain>
    </source>
</reference>
<accession>A0A550CNC1</accession>
<dbReference type="GO" id="GO:0005634">
    <property type="term" value="C:nucleus"/>
    <property type="evidence" value="ECO:0007669"/>
    <property type="project" value="UniProtKB-SubCell"/>
</dbReference>
<evidence type="ECO:0000256" key="5">
    <source>
        <dbReference type="ARBA" id="ARBA00022829"/>
    </source>
</evidence>
<evidence type="ECO:0000313" key="10">
    <source>
        <dbReference type="EMBL" id="TRM66310.1"/>
    </source>
</evidence>
<dbReference type="EMBL" id="VDMD01000004">
    <property type="protein sequence ID" value="TRM66310.1"/>
    <property type="molecule type" value="Genomic_DNA"/>
</dbReference>
<protein>
    <submittedName>
        <fullName evidence="10">Inner centromere protein</fullName>
    </submittedName>
</protein>
<dbReference type="GO" id="GO:0005819">
    <property type="term" value="C:spindle"/>
    <property type="evidence" value="ECO:0007669"/>
    <property type="project" value="UniProtKB-SubCell"/>
</dbReference>
<evidence type="ECO:0000256" key="7">
    <source>
        <dbReference type="ARBA" id="ARBA00023242"/>
    </source>
</evidence>
<dbReference type="PANTHER" id="PTHR13142">
    <property type="entry name" value="INNER CENTROMERE PROTEIN"/>
    <property type="match status" value="1"/>
</dbReference>
<feature type="domain" description="Inner centromere protein ARK-binding" evidence="9">
    <location>
        <begin position="22"/>
        <end position="77"/>
    </location>
</feature>
<evidence type="ECO:0000313" key="11">
    <source>
        <dbReference type="Proteomes" id="UP000320762"/>
    </source>
</evidence>
<dbReference type="OrthoDB" id="6123at2759"/>
<dbReference type="PANTHER" id="PTHR13142:SF1">
    <property type="entry name" value="INNER CENTROMERE PROTEIN"/>
    <property type="match status" value="1"/>
</dbReference>
<comment type="caution">
    <text evidence="10">The sequence shown here is derived from an EMBL/GenBank/DDBJ whole genome shotgun (WGS) entry which is preliminary data.</text>
</comment>
<dbReference type="Pfam" id="PF03941">
    <property type="entry name" value="INCENP_ARK-bind"/>
    <property type="match status" value="1"/>
</dbReference>
<keyword evidence="11" id="KW-1185">Reference proteome</keyword>